<accession>A0A183KF16</accession>
<evidence type="ECO:0000313" key="3">
    <source>
        <dbReference type="WBParaSite" id="SCUD_0001361301-mRNA-1"/>
    </source>
</evidence>
<dbReference type="STRING" id="6186.A0A183KF16"/>
<dbReference type="WBParaSite" id="SCUD_0001361301-mRNA-1">
    <property type="protein sequence ID" value="SCUD_0001361301-mRNA-1"/>
    <property type="gene ID" value="SCUD_0001361301"/>
</dbReference>
<keyword evidence="2" id="KW-1185">Reference proteome</keyword>
<proteinExistence type="predicted"/>
<dbReference type="EMBL" id="UZAK01036018">
    <property type="protein sequence ID" value="VDP53382.1"/>
    <property type="molecule type" value="Genomic_DNA"/>
</dbReference>
<dbReference type="SMART" id="SM00028">
    <property type="entry name" value="TPR"/>
    <property type="match status" value="3"/>
</dbReference>
<dbReference type="InterPro" id="IPR011990">
    <property type="entry name" value="TPR-like_helical_dom_sf"/>
</dbReference>
<evidence type="ECO:0000313" key="2">
    <source>
        <dbReference type="Proteomes" id="UP000279833"/>
    </source>
</evidence>
<sequence>MLNIYRSINTSEDRRRLLQIKQNAILEHQEREMKRAKANKDMNVRGEKYALEQVMELENMFREKIRLEKEHASKQAISEFVNAFNQSSQKENELQNEITEARRFAKQYIRETINEENNMELNKNIQQRLAFVEKPIDLPVRTSSTIEVKFTPRVFPTPERESTKQAEDERNINMQCLTFYYYLSLFFESSLFQAGDYEAAVIAYTEAITQNPKLHSAYSNRAACHLQLRNYFKALEDSSMVLDLCVPPVAQNLKSRVRAHIRRGAAFCNLQLYKEGLIEYRAAQKLQPDDDTIRKDIENLEKFVNQE</sequence>
<dbReference type="InterPro" id="IPR019734">
    <property type="entry name" value="TPR_rpt"/>
</dbReference>
<dbReference type="PANTHER" id="PTHR46492:SF1">
    <property type="entry name" value="DYNEIN AXONEMAL ASSEMBLY FACTOR 4"/>
    <property type="match status" value="1"/>
</dbReference>
<reference evidence="3" key="1">
    <citation type="submission" date="2016-06" db="UniProtKB">
        <authorList>
            <consortium name="WormBaseParasite"/>
        </authorList>
    </citation>
    <scope>IDENTIFICATION</scope>
</reference>
<name>A0A183KF16_9TREM</name>
<dbReference type="Gene3D" id="1.25.40.10">
    <property type="entry name" value="Tetratricopeptide repeat domain"/>
    <property type="match status" value="1"/>
</dbReference>
<dbReference type="Proteomes" id="UP000279833">
    <property type="component" value="Unassembled WGS sequence"/>
</dbReference>
<organism evidence="3">
    <name type="scientific">Schistosoma curassoni</name>
    <dbReference type="NCBI Taxonomy" id="6186"/>
    <lineage>
        <taxon>Eukaryota</taxon>
        <taxon>Metazoa</taxon>
        <taxon>Spiralia</taxon>
        <taxon>Lophotrochozoa</taxon>
        <taxon>Platyhelminthes</taxon>
        <taxon>Trematoda</taxon>
        <taxon>Digenea</taxon>
        <taxon>Strigeidida</taxon>
        <taxon>Schistosomatoidea</taxon>
        <taxon>Schistosomatidae</taxon>
        <taxon>Schistosoma</taxon>
    </lineage>
</organism>
<protein>
    <submittedName>
        <fullName evidence="3">TPR_REGION domain-containing protein</fullName>
    </submittedName>
</protein>
<dbReference type="GO" id="GO:0036159">
    <property type="term" value="P:inner dynein arm assembly"/>
    <property type="evidence" value="ECO:0007669"/>
    <property type="project" value="TreeGrafter"/>
</dbReference>
<dbReference type="InterPro" id="IPR052004">
    <property type="entry name" value="Dynein_assembly_factor_4"/>
</dbReference>
<dbReference type="GO" id="GO:0036158">
    <property type="term" value="P:outer dynein arm assembly"/>
    <property type="evidence" value="ECO:0007669"/>
    <property type="project" value="TreeGrafter"/>
</dbReference>
<reference evidence="1 2" key="2">
    <citation type="submission" date="2018-11" db="EMBL/GenBank/DDBJ databases">
        <authorList>
            <consortium name="Pathogen Informatics"/>
        </authorList>
    </citation>
    <scope>NUCLEOTIDE SEQUENCE [LARGE SCALE GENOMIC DNA]</scope>
    <source>
        <strain evidence="1">Dakar</strain>
        <strain evidence="2">Dakar, Senegal</strain>
    </source>
</reference>
<dbReference type="PANTHER" id="PTHR46492">
    <property type="entry name" value="DYNEIN ASSEMBLY FACTOR 4, AXONEMAL"/>
    <property type="match status" value="1"/>
</dbReference>
<dbReference type="SUPFAM" id="SSF48452">
    <property type="entry name" value="TPR-like"/>
    <property type="match status" value="2"/>
</dbReference>
<gene>
    <name evidence="1" type="ORF">SCUD_LOCUS13610</name>
</gene>
<evidence type="ECO:0000313" key="1">
    <source>
        <dbReference type="EMBL" id="VDP53382.1"/>
    </source>
</evidence>
<dbReference type="AlphaFoldDB" id="A0A183KF16"/>
<dbReference type="GO" id="GO:0003341">
    <property type="term" value="P:cilium movement"/>
    <property type="evidence" value="ECO:0007669"/>
    <property type="project" value="TreeGrafter"/>
</dbReference>